<dbReference type="PANTHER" id="PTHR43046">
    <property type="entry name" value="GDP-MANNOSE MANNOSYL HYDROLASE"/>
    <property type="match status" value="1"/>
</dbReference>
<comment type="cofactor">
    <cofactor evidence="1">
        <name>Mg(2+)</name>
        <dbReference type="ChEBI" id="CHEBI:18420"/>
    </cofactor>
</comment>
<gene>
    <name evidence="5" type="ORF">DI595_15065</name>
</gene>
<evidence type="ECO:0000256" key="2">
    <source>
        <dbReference type="ARBA" id="ARBA00022801"/>
    </source>
</evidence>
<evidence type="ECO:0000313" key="6">
    <source>
        <dbReference type="Proteomes" id="UP000249769"/>
    </source>
</evidence>
<dbReference type="GO" id="GO:0016787">
    <property type="term" value="F:hydrolase activity"/>
    <property type="evidence" value="ECO:0007669"/>
    <property type="project" value="UniProtKB-KW"/>
</dbReference>
<evidence type="ECO:0000256" key="1">
    <source>
        <dbReference type="ARBA" id="ARBA00001946"/>
    </source>
</evidence>
<feature type="domain" description="Nudix hydrolase" evidence="4">
    <location>
        <begin position="12"/>
        <end position="141"/>
    </location>
</feature>
<reference evidence="5 6" key="1">
    <citation type="submission" date="2017-08" db="EMBL/GenBank/DDBJ databases">
        <title>Infants hospitalized years apart are colonized by the same room-sourced microbial strains.</title>
        <authorList>
            <person name="Brooks B."/>
            <person name="Olm M.R."/>
            <person name="Firek B.A."/>
            <person name="Baker R."/>
            <person name="Thomas B.C."/>
            <person name="Morowitz M.J."/>
            <person name="Banfield J.F."/>
        </authorList>
    </citation>
    <scope>NUCLEOTIDE SEQUENCE [LARGE SCALE GENOMIC DNA]</scope>
    <source>
        <strain evidence="5">S2_009_000_R2_73</strain>
    </source>
</reference>
<comment type="similarity">
    <text evidence="3">Belongs to the Nudix hydrolase family.</text>
</comment>
<proteinExistence type="inferred from homology"/>
<evidence type="ECO:0000313" key="5">
    <source>
        <dbReference type="EMBL" id="PZP48776.1"/>
    </source>
</evidence>
<organism evidence="5 6">
    <name type="scientific">Agrobacterium fabrum</name>
    <dbReference type="NCBI Taxonomy" id="1176649"/>
    <lineage>
        <taxon>Bacteria</taxon>
        <taxon>Pseudomonadati</taxon>
        <taxon>Pseudomonadota</taxon>
        <taxon>Alphaproteobacteria</taxon>
        <taxon>Hyphomicrobiales</taxon>
        <taxon>Rhizobiaceae</taxon>
        <taxon>Rhizobium/Agrobacterium group</taxon>
        <taxon>Agrobacterium</taxon>
        <taxon>Agrobacterium tumefaciens complex</taxon>
    </lineage>
</organism>
<dbReference type="Proteomes" id="UP000249769">
    <property type="component" value="Unassembled WGS sequence"/>
</dbReference>
<dbReference type="InterPro" id="IPR020084">
    <property type="entry name" value="NUDIX_hydrolase_CS"/>
</dbReference>
<dbReference type="InterPro" id="IPR000086">
    <property type="entry name" value="NUDIX_hydrolase_dom"/>
</dbReference>
<comment type="caution">
    <text evidence="5">The sequence shown here is derived from an EMBL/GenBank/DDBJ whole genome shotgun (WGS) entry which is preliminary data.</text>
</comment>
<dbReference type="AlphaFoldDB" id="A0A2W5GSK0"/>
<evidence type="ECO:0000259" key="4">
    <source>
        <dbReference type="PROSITE" id="PS51462"/>
    </source>
</evidence>
<evidence type="ECO:0000256" key="3">
    <source>
        <dbReference type="RuleBase" id="RU003476"/>
    </source>
</evidence>
<protein>
    <submittedName>
        <fullName evidence="5">DNA mismatch repair protein MutT</fullName>
    </submittedName>
</protein>
<dbReference type="PANTHER" id="PTHR43046:SF14">
    <property type="entry name" value="MUTT_NUDIX FAMILY PROTEIN"/>
    <property type="match status" value="1"/>
</dbReference>
<dbReference type="Gene3D" id="3.90.79.10">
    <property type="entry name" value="Nucleoside Triphosphate Pyrophosphohydrolase"/>
    <property type="match status" value="1"/>
</dbReference>
<dbReference type="InterPro" id="IPR015797">
    <property type="entry name" value="NUDIX_hydrolase-like_dom_sf"/>
</dbReference>
<dbReference type="SUPFAM" id="SSF55811">
    <property type="entry name" value="Nudix"/>
    <property type="match status" value="1"/>
</dbReference>
<accession>A0A2W5GSK0</accession>
<keyword evidence="2 3" id="KW-0378">Hydrolase</keyword>
<dbReference type="Pfam" id="PF00293">
    <property type="entry name" value="NUDIX"/>
    <property type="match status" value="1"/>
</dbReference>
<dbReference type="PROSITE" id="PS51462">
    <property type="entry name" value="NUDIX"/>
    <property type="match status" value="1"/>
</dbReference>
<sequence>MDKMTSTTRPGLDFPGVGVGLVIMRDGRVLLCRRMKAPEAGYWSIPGGKVDHLETSLAAARREAEEETGLEIGEVEFLCHSEFIDPEGRHHWISLIFVTRDTQGEPALTEPDKLSAIGWFDPEKLPAPLSVFAQDALAALK</sequence>
<dbReference type="EMBL" id="QFOL01000194">
    <property type="protein sequence ID" value="PZP48776.1"/>
    <property type="molecule type" value="Genomic_DNA"/>
</dbReference>
<dbReference type="PROSITE" id="PS00893">
    <property type="entry name" value="NUDIX_BOX"/>
    <property type="match status" value="1"/>
</dbReference>
<dbReference type="PRINTS" id="PR00502">
    <property type="entry name" value="NUDIXFAMILY"/>
</dbReference>
<dbReference type="InterPro" id="IPR020476">
    <property type="entry name" value="Nudix_hydrolase"/>
</dbReference>
<name>A0A2W5GSK0_9HYPH</name>